<organism evidence="2 3">
    <name type="scientific">Actinoplanes utahensis</name>
    <dbReference type="NCBI Taxonomy" id="1869"/>
    <lineage>
        <taxon>Bacteria</taxon>
        <taxon>Bacillati</taxon>
        <taxon>Actinomycetota</taxon>
        <taxon>Actinomycetes</taxon>
        <taxon>Micromonosporales</taxon>
        <taxon>Micromonosporaceae</taxon>
        <taxon>Actinoplanes</taxon>
    </lineage>
</organism>
<feature type="transmembrane region" description="Helical" evidence="1">
    <location>
        <begin position="30"/>
        <end position="50"/>
    </location>
</feature>
<proteinExistence type="predicted"/>
<evidence type="ECO:0000313" key="2">
    <source>
        <dbReference type="EMBL" id="KHD77411.1"/>
    </source>
</evidence>
<gene>
    <name evidence="2" type="ORF">MB27_11795</name>
</gene>
<keyword evidence="1" id="KW-0472">Membrane</keyword>
<accession>A0A0A6UPP5</accession>
<reference evidence="2 3" key="1">
    <citation type="submission" date="2014-10" db="EMBL/GenBank/DDBJ databases">
        <title>Draft genome sequence of Actinoplanes utahensis NRRL 12052.</title>
        <authorList>
            <person name="Velasco-Bucheli B."/>
            <person name="del Cerro C."/>
            <person name="Hormigo D."/>
            <person name="Garcia J.L."/>
            <person name="Acebal C."/>
            <person name="Arroyo M."/>
            <person name="de la Mata I."/>
        </authorList>
    </citation>
    <scope>NUCLEOTIDE SEQUENCE [LARGE SCALE GENOMIC DNA]</scope>
    <source>
        <strain evidence="2 3">NRRL 12052</strain>
    </source>
</reference>
<dbReference type="STRING" id="1869.MB27_11795"/>
<dbReference type="Proteomes" id="UP000054537">
    <property type="component" value="Unassembled WGS sequence"/>
</dbReference>
<sequence>MEVAAGALLIVSLAVLVAVGAGILTGRLVLSPFVWAFLLLPPLAFGQALWNSARSRRATQAKQRSERFFHAAAQVAIGVYFEGQFIYTWYYTDALAW</sequence>
<feature type="transmembrane region" description="Helical" evidence="1">
    <location>
        <begin position="71"/>
        <end position="91"/>
    </location>
</feature>
<dbReference type="AlphaFoldDB" id="A0A0A6UPP5"/>
<name>A0A0A6UPP5_ACTUT</name>
<keyword evidence="1" id="KW-1133">Transmembrane helix</keyword>
<comment type="caution">
    <text evidence="2">The sequence shown here is derived from an EMBL/GenBank/DDBJ whole genome shotgun (WGS) entry which is preliminary data.</text>
</comment>
<evidence type="ECO:0000313" key="3">
    <source>
        <dbReference type="Proteomes" id="UP000054537"/>
    </source>
</evidence>
<protein>
    <submittedName>
        <fullName evidence="2">Uncharacterized protein</fullName>
    </submittedName>
</protein>
<evidence type="ECO:0000256" key="1">
    <source>
        <dbReference type="SAM" id="Phobius"/>
    </source>
</evidence>
<dbReference type="EMBL" id="JRTT01000011">
    <property type="protein sequence ID" value="KHD77411.1"/>
    <property type="molecule type" value="Genomic_DNA"/>
</dbReference>
<keyword evidence="3" id="KW-1185">Reference proteome</keyword>
<keyword evidence="1" id="KW-0812">Transmembrane</keyword>